<dbReference type="InterPro" id="IPR000276">
    <property type="entry name" value="GPCR_Rhodpsn"/>
</dbReference>
<proteinExistence type="predicted"/>
<dbReference type="SUPFAM" id="SSF81321">
    <property type="entry name" value="Family A G protein-coupled receptor-like"/>
    <property type="match status" value="1"/>
</dbReference>
<dbReference type="GO" id="GO:0004930">
    <property type="term" value="F:G protein-coupled receptor activity"/>
    <property type="evidence" value="ECO:0007669"/>
    <property type="project" value="InterPro"/>
</dbReference>
<evidence type="ECO:0000256" key="2">
    <source>
        <dbReference type="ARBA" id="ARBA00022475"/>
    </source>
</evidence>
<protein>
    <recommendedName>
        <fullName evidence="9">G-protein coupled receptors family 1 profile domain-containing protein</fullName>
    </recommendedName>
</protein>
<reference evidence="10" key="1">
    <citation type="journal article" date="2023" name="G3 (Bethesda)">
        <title>A reference genome for the long-term kleptoplast-retaining sea slug Elysia crispata morphotype clarki.</title>
        <authorList>
            <person name="Eastman K.E."/>
            <person name="Pendleton A.L."/>
            <person name="Shaikh M.A."/>
            <person name="Suttiyut T."/>
            <person name="Ogas R."/>
            <person name="Tomko P."/>
            <person name="Gavelis G."/>
            <person name="Widhalm J.R."/>
            <person name="Wisecaver J.H."/>
        </authorList>
    </citation>
    <scope>NUCLEOTIDE SEQUENCE</scope>
    <source>
        <strain evidence="10">ECLA1</strain>
    </source>
</reference>
<keyword evidence="6" id="KW-0675">Receptor</keyword>
<evidence type="ECO:0000256" key="3">
    <source>
        <dbReference type="ARBA" id="ARBA00022692"/>
    </source>
</evidence>
<comment type="caution">
    <text evidence="10">The sequence shown here is derived from an EMBL/GenBank/DDBJ whole genome shotgun (WGS) entry which is preliminary data.</text>
</comment>
<dbReference type="GO" id="GO:0032870">
    <property type="term" value="P:cellular response to hormone stimulus"/>
    <property type="evidence" value="ECO:0007669"/>
    <property type="project" value="TreeGrafter"/>
</dbReference>
<gene>
    <name evidence="10" type="ORF">RRG08_007098</name>
</gene>
<feature type="transmembrane region" description="Helical" evidence="8">
    <location>
        <begin position="76"/>
        <end position="100"/>
    </location>
</feature>
<dbReference type="EMBL" id="JAWDGP010005868">
    <property type="protein sequence ID" value="KAK3750589.1"/>
    <property type="molecule type" value="Genomic_DNA"/>
</dbReference>
<keyword evidence="11" id="KW-1185">Reference proteome</keyword>
<dbReference type="GO" id="GO:0042277">
    <property type="term" value="F:peptide binding"/>
    <property type="evidence" value="ECO:0007669"/>
    <property type="project" value="TreeGrafter"/>
</dbReference>
<dbReference type="Proteomes" id="UP001283361">
    <property type="component" value="Unassembled WGS sequence"/>
</dbReference>
<comment type="subcellular location">
    <subcellularLocation>
        <location evidence="1">Cell membrane</location>
        <topology evidence="1">Multi-pass membrane protein</topology>
    </subcellularLocation>
</comment>
<evidence type="ECO:0000256" key="8">
    <source>
        <dbReference type="SAM" id="Phobius"/>
    </source>
</evidence>
<dbReference type="AlphaFoldDB" id="A0AAE0YLX3"/>
<keyword evidence="5 8" id="KW-0472">Membrane</keyword>
<dbReference type="InterPro" id="IPR017452">
    <property type="entry name" value="GPCR_Rhodpsn_7TM"/>
</dbReference>
<feature type="domain" description="G-protein coupled receptors family 1 profile" evidence="9">
    <location>
        <begin position="55"/>
        <end position="238"/>
    </location>
</feature>
<evidence type="ECO:0000256" key="6">
    <source>
        <dbReference type="ARBA" id="ARBA00023170"/>
    </source>
</evidence>
<feature type="transmembrane region" description="Helical" evidence="8">
    <location>
        <begin position="445"/>
        <end position="465"/>
    </location>
</feature>
<keyword evidence="2" id="KW-1003">Cell membrane</keyword>
<dbReference type="Gene3D" id="1.20.1070.10">
    <property type="entry name" value="Rhodopsin 7-helix transmembrane proteins"/>
    <property type="match status" value="1"/>
</dbReference>
<name>A0AAE0YLX3_9GAST</name>
<evidence type="ECO:0000256" key="4">
    <source>
        <dbReference type="ARBA" id="ARBA00022989"/>
    </source>
</evidence>
<feature type="transmembrane region" description="Helical" evidence="8">
    <location>
        <begin position="216"/>
        <end position="238"/>
    </location>
</feature>
<evidence type="ECO:0000313" key="11">
    <source>
        <dbReference type="Proteomes" id="UP001283361"/>
    </source>
</evidence>
<dbReference type="GO" id="GO:0005886">
    <property type="term" value="C:plasma membrane"/>
    <property type="evidence" value="ECO:0007669"/>
    <property type="project" value="UniProtKB-SubCell"/>
</dbReference>
<dbReference type="PANTHER" id="PTHR24241:SF76">
    <property type="entry name" value="NEUROPEPTIDE SIFAMIDE RECEPTOR"/>
    <property type="match status" value="1"/>
</dbReference>
<sequence>MASAEQALSNNTDRIDQQKFVDSVNKSFFTWIFQTLVPKVVLGLYVLLLICGMGTNALLVGVALNSKLYKHPVHVFLLQLSMLDILACFSVVLPTLVTVAQGQTSGSRSLWEDGDNGGGNGLCKLHAFLFIWFFLLTFILYDIMIIERASHAVAAGTKIHLQTFGNPCFVRLVSIAFWTLTLLVALVLMLSDHVKYREDQYQCGLDFPEHSGAMHALFSLTIYSSPVVVLVSMCVVFCTRRRRLQSEQPISGTDASASKVDESDGPCSSDIRNKKDSGLTKIIACDNAKEMFNLKSKRKIADLKNSFHRYMFSQHTERIGANTTSVFNVERVRPDVLLEPIMKPLHRSNVRVGVAKDIGNHGERQFARKESTEVFASDHLDGREPSPTKTTSERRNVKTRMLAMPEFRSKQLWVKARGVLAVRNTPLNVFRDVPHDVHHHQSMTYLISWAVTYLLWVVYVIAAFVEVYNGGQTCHACYRAGVLLGLSSYSVRPLVLVGHNRWYREQCRQELKKAKICLKKRCNCCCGAQ</sequence>
<feature type="region of interest" description="Disordered" evidence="7">
    <location>
        <begin position="377"/>
        <end position="396"/>
    </location>
</feature>
<evidence type="ECO:0000259" key="9">
    <source>
        <dbReference type="PROSITE" id="PS50262"/>
    </source>
</evidence>
<evidence type="ECO:0000256" key="1">
    <source>
        <dbReference type="ARBA" id="ARBA00004651"/>
    </source>
</evidence>
<evidence type="ECO:0000313" key="10">
    <source>
        <dbReference type="EMBL" id="KAK3750589.1"/>
    </source>
</evidence>
<dbReference type="PANTHER" id="PTHR24241">
    <property type="entry name" value="NEUROPEPTIDE RECEPTOR-RELATED G-PROTEIN COUPLED RECEPTOR"/>
    <property type="match status" value="1"/>
</dbReference>
<organism evidence="10 11">
    <name type="scientific">Elysia crispata</name>
    <name type="common">lettuce slug</name>
    <dbReference type="NCBI Taxonomy" id="231223"/>
    <lineage>
        <taxon>Eukaryota</taxon>
        <taxon>Metazoa</taxon>
        <taxon>Spiralia</taxon>
        <taxon>Lophotrochozoa</taxon>
        <taxon>Mollusca</taxon>
        <taxon>Gastropoda</taxon>
        <taxon>Heterobranchia</taxon>
        <taxon>Euthyneura</taxon>
        <taxon>Panpulmonata</taxon>
        <taxon>Sacoglossa</taxon>
        <taxon>Placobranchoidea</taxon>
        <taxon>Plakobranchidae</taxon>
        <taxon>Elysia</taxon>
    </lineage>
</organism>
<evidence type="ECO:0000256" key="7">
    <source>
        <dbReference type="SAM" id="MobiDB-lite"/>
    </source>
</evidence>
<dbReference type="PRINTS" id="PR00237">
    <property type="entry name" value="GPCRRHODOPSN"/>
</dbReference>
<evidence type="ECO:0000256" key="5">
    <source>
        <dbReference type="ARBA" id="ARBA00023136"/>
    </source>
</evidence>
<feature type="transmembrane region" description="Helical" evidence="8">
    <location>
        <begin position="42"/>
        <end position="64"/>
    </location>
</feature>
<feature type="transmembrane region" description="Helical" evidence="8">
    <location>
        <begin position="168"/>
        <end position="190"/>
    </location>
</feature>
<feature type="transmembrane region" description="Helical" evidence="8">
    <location>
        <begin position="125"/>
        <end position="147"/>
    </location>
</feature>
<dbReference type="PROSITE" id="PS50262">
    <property type="entry name" value="G_PROTEIN_RECEP_F1_2"/>
    <property type="match status" value="1"/>
</dbReference>
<keyword evidence="3 8" id="KW-0812">Transmembrane</keyword>
<feature type="region of interest" description="Disordered" evidence="7">
    <location>
        <begin position="248"/>
        <end position="272"/>
    </location>
</feature>
<keyword evidence="4 8" id="KW-1133">Transmembrane helix</keyword>
<dbReference type="Pfam" id="PF00001">
    <property type="entry name" value="7tm_1"/>
    <property type="match status" value="1"/>
</dbReference>
<accession>A0AAE0YLX3</accession>